<dbReference type="InterPro" id="IPR025996">
    <property type="entry name" value="MT1864/Rv1816-like_C"/>
</dbReference>
<keyword evidence="3" id="KW-0804">Transcription</keyword>
<sequence length="214" mass="23127">MTSQETTRTARRAAANRRAIVAAAEEIMLEYGSGALTLEAVADRADVAVQTIYNRVGGRSALLIAVAERAFDDNRQYMDAAYAAPGRAVDRILRAAEAYTRFAAERPHQFRLLTDPPNEPEALTRVADLVAEQNNKLAAALAEGAADGSVTPHADPHTAATVLWAAMNGILALSWRADRLRSDETQVRELVTTMITMITKGLFTPNGDKQPPIA</sequence>
<accession>A0ABW6PEH6</accession>
<comment type="caution">
    <text evidence="6">The sequence shown here is derived from an EMBL/GenBank/DDBJ whole genome shotgun (WGS) entry which is preliminary data.</text>
</comment>
<protein>
    <submittedName>
        <fullName evidence="6">TetR/AcrR family transcriptional regulator</fullName>
    </submittedName>
</protein>
<proteinExistence type="predicted"/>
<gene>
    <name evidence="6" type="ORF">ACFYU5_34660</name>
</gene>
<keyword evidence="2 4" id="KW-0238">DNA-binding</keyword>
<dbReference type="PROSITE" id="PS50977">
    <property type="entry name" value="HTH_TETR_2"/>
    <property type="match status" value="1"/>
</dbReference>
<dbReference type="InterPro" id="IPR036271">
    <property type="entry name" value="Tet_transcr_reg_TetR-rel_C_sf"/>
</dbReference>
<evidence type="ECO:0000259" key="5">
    <source>
        <dbReference type="PROSITE" id="PS50977"/>
    </source>
</evidence>
<evidence type="ECO:0000256" key="4">
    <source>
        <dbReference type="PROSITE-ProRule" id="PRU00335"/>
    </source>
</evidence>
<evidence type="ECO:0000313" key="6">
    <source>
        <dbReference type="EMBL" id="MFF0501581.1"/>
    </source>
</evidence>
<evidence type="ECO:0000313" key="7">
    <source>
        <dbReference type="Proteomes" id="UP001601442"/>
    </source>
</evidence>
<feature type="domain" description="HTH tetR-type" evidence="5">
    <location>
        <begin position="14"/>
        <end position="74"/>
    </location>
</feature>
<name>A0ABW6PEH6_9NOCA</name>
<dbReference type="Pfam" id="PF13305">
    <property type="entry name" value="TetR_C_33"/>
    <property type="match status" value="1"/>
</dbReference>
<evidence type="ECO:0000256" key="1">
    <source>
        <dbReference type="ARBA" id="ARBA00023015"/>
    </source>
</evidence>
<dbReference type="SUPFAM" id="SSF46689">
    <property type="entry name" value="Homeodomain-like"/>
    <property type="match status" value="1"/>
</dbReference>
<dbReference type="Gene3D" id="1.10.357.10">
    <property type="entry name" value="Tetracycline Repressor, domain 2"/>
    <property type="match status" value="1"/>
</dbReference>
<dbReference type="PANTHER" id="PTHR30055:SF234">
    <property type="entry name" value="HTH-TYPE TRANSCRIPTIONAL REGULATOR BETI"/>
    <property type="match status" value="1"/>
</dbReference>
<dbReference type="InterPro" id="IPR001647">
    <property type="entry name" value="HTH_TetR"/>
</dbReference>
<dbReference type="Proteomes" id="UP001601442">
    <property type="component" value="Unassembled WGS sequence"/>
</dbReference>
<dbReference type="InterPro" id="IPR050109">
    <property type="entry name" value="HTH-type_TetR-like_transc_reg"/>
</dbReference>
<evidence type="ECO:0000256" key="3">
    <source>
        <dbReference type="ARBA" id="ARBA00023163"/>
    </source>
</evidence>
<feature type="DNA-binding region" description="H-T-H motif" evidence="4">
    <location>
        <begin position="37"/>
        <end position="56"/>
    </location>
</feature>
<reference evidence="6 7" key="1">
    <citation type="submission" date="2024-10" db="EMBL/GenBank/DDBJ databases">
        <title>The Natural Products Discovery Center: Release of the First 8490 Sequenced Strains for Exploring Actinobacteria Biosynthetic Diversity.</title>
        <authorList>
            <person name="Kalkreuter E."/>
            <person name="Kautsar S.A."/>
            <person name="Yang D."/>
            <person name="Bader C.D."/>
            <person name="Teijaro C.N."/>
            <person name="Fluegel L."/>
            <person name="Davis C.M."/>
            <person name="Simpson J.R."/>
            <person name="Lauterbach L."/>
            <person name="Steele A.D."/>
            <person name="Gui C."/>
            <person name="Meng S."/>
            <person name="Li G."/>
            <person name="Viehrig K."/>
            <person name="Ye F."/>
            <person name="Su P."/>
            <person name="Kiefer A.F."/>
            <person name="Nichols A."/>
            <person name="Cepeda A.J."/>
            <person name="Yan W."/>
            <person name="Fan B."/>
            <person name="Jiang Y."/>
            <person name="Adhikari A."/>
            <person name="Zheng C.-J."/>
            <person name="Schuster L."/>
            <person name="Cowan T.M."/>
            <person name="Smanski M.J."/>
            <person name="Chevrette M.G."/>
            <person name="De Carvalho L.P.S."/>
            <person name="Shen B."/>
        </authorList>
    </citation>
    <scope>NUCLEOTIDE SEQUENCE [LARGE SCALE GENOMIC DNA]</scope>
    <source>
        <strain evidence="6 7">NPDC004119</strain>
    </source>
</reference>
<keyword evidence="1" id="KW-0805">Transcription regulation</keyword>
<dbReference type="PANTHER" id="PTHR30055">
    <property type="entry name" value="HTH-TYPE TRANSCRIPTIONAL REGULATOR RUTR"/>
    <property type="match status" value="1"/>
</dbReference>
<dbReference type="RefSeq" id="WP_195023378.1">
    <property type="nucleotide sequence ID" value="NZ_JBIAMT010000010.1"/>
</dbReference>
<dbReference type="SUPFAM" id="SSF48498">
    <property type="entry name" value="Tetracyclin repressor-like, C-terminal domain"/>
    <property type="match status" value="1"/>
</dbReference>
<dbReference type="EMBL" id="JBIAMT010000010">
    <property type="protein sequence ID" value="MFF0501581.1"/>
    <property type="molecule type" value="Genomic_DNA"/>
</dbReference>
<evidence type="ECO:0000256" key="2">
    <source>
        <dbReference type="ARBA" id="ARBA00023125"/>
    </source>
</evidence>
<dbReference type="Pfam" id="PF00440">
    <property type="entry name" value="TetR_N"/>
    <property type="match status" value="1"/>
</dbReference>
<keyword evidence="7" id="KW-1185">Reference proteome</keyword>
<dbReference type="InterPro" id="IPR009057">
    <property type="entry name" value="Homeodomain-like_sf"/>
</dbReference>
<organism evidence="6 7">
    <name type="scientific">Nocardia aobensis</name>
    <dbReference type="NCBI Taxonomy" id="257277"/>
    <lineage>
        <taxon>Bacteria</taxon>
        <taxon>Bacillati</taxon>
        <taxon>Actinomycetota</taxon>
        <taxon>Actinomycetes</taxon>
        <taxon>Mycobacteriales</taxon>
        <taxon>Nocardiaceae</taxon>
        <taxon>Nocardia</taxon>
    </lineage>
</organism>